<sequence>MDDHLRKKLMGLRIIRIVLITFTLLQFFLFLNALSLICALLFTPILIIFFNYLTHVCLSPNSELNARVGRAITKYDNTSVFYVTNPEDGKNYLLDKEKVFSIPFSPAIFFQPFSLDWAYQKFVITPQGSIYSINYSQANEIDLDALILPKLESPSPVQRQGFYVRYGIPDHLLKQAQEELNARVLNKFKSR</sequence>
<proteinExistence type="predicted"/>
<protein>
    <submittedName>
        <fullName evidence="2">Uncharacterized protein</fullName>
    </submittedName>
</protein>
<keyword evidence="1" id="KW-0812">Transmembrane</keyword>
<name>A0A6M9PMS3_9BURK</name>
<feature type="transmembrane region" description="Helical" evidence="1">
    <location>
        <begin position="12"/>
        <end position="28"/>
    </location>
</feature>
<keyword evidence="1" id="KW-0472">Membrane</keyword>
<dbReference type="RefSeq" id="WP_173959849.1">
    <property type="nucleotide sequence ID" value="NZ_CBCSCC010000012.1"/>
</dbReference>
<keyword evidence="1" id="KW-1133">Transmembrane helix</keyword>
<evidence type="ECO:0000313" key="3">
    <source>
        <dbReference type="Proteomes" id="UP000501090"/>
    </source>
</evidence>
<dbReference type="EMBL" id="CP028940">
    <property type="protein sequence ID" value="QKM60077.1"/>
    <property type="molecule type" value="Genomic_DNA"/>
</dbReference>
<dbReference type="KEGG" id="pard:DN92_02950"/>
<feature type="transmembrane region" description="Helical" evidence="1">
    <location>
        <begin position="34"/>
        <end position="53"/>
    </location>
</feature>
<evidence type="ECO:0000313" key="2">
    <source>
        <dbReference type="EMBL" id="QKM60077.1"/>
    </source>
</evidence>
<evidence type="ECO:0000256" key="1">
    <source>
        <dbReference type="SAM" id="Phobius"/>
    </source>
</evidence>
<reference evidence="2 3" key="1">
    <citation type="submission" date="2018-04" db="EMBL/GenBank/DDBJ databases">
        <title>Polynucleobacter sp. UK-Long2-W17 genome.</title>
        <authorList>
            <person name="Hahn M.W."/>
        </authorList>
    </citation>
    <scope>NUCLEOTIDE SEQUENCE [LARGE SCALE GENOMIC DNA]</scope>
    <source>
        <strain evidence="2 3">UK-Long2-W17</strain>
    </source>
</reference>
<organism evidence="2 3">
    <name type="scientific">Polynucleobacter arcticus</name>
    <dbReference type="NCBI Taxonomy" id="1743165"/>
    <lineage>
        <taxon>Bacteria</taxon>
        <taxon>Pseudomonadati</taxon>
        <taxon>Pseudomonadota</taxon>
        <taxon>Betaproteobacteria</taxon>
        <taxon>Burkholderiales</taxon>
        <taxon>Burkholderiaceae</taxon>
        <taxon>Polynucleobacter</taxon>
    </lineage>
</organism>
<dbReference type="Proteomes" id="UP000501090">
    <property type="component" value="Chromosome"/>
</dbReference>
<gene>
    <name evidence="2" type="ORF">DN92_02950</name>
</gene>
<accession>A0A6M9PMS3</accession>
<keyword evidence="3" id="KW-1185">Reference proteome</keyword>
<dbReference type="AlphaFoldDB" id="A0A6M9PMS3"/>